<reference evidence="3" key="1">
    <citation type="submission" date="2016-10" db="EMBL/GenBank/DDBJ databases">
        <authorList>
            <person name="Varghese N."/>
            <person name="Submissions S."/>
        </authorList>
    </citation>
    <scope>NUCLEOTIDE SEQUENCE [LARGE SCALE GENOMIC DNA]</scope>
    <source>
        <strain evidence="3">CGMCC 1.8704</strain>
    </source>
</reference>
<gene>
    <name evidence="2" type="ORF">SAMN04487942_0128</name>
</gene>
<dbReference type="InterPro" id="IPR001387">
    <property type="entry name" value="Cro/C1-type_HTH"/>
</dbReference>
<dbReference type="InterPro" id="IPR010982">
    <property type="entry name" value="Lambda_DNA-bd_dom_sf"/>
</dbReference>
<dbReference type="RefSeq" id="WP_091174346.1">
    <property type="nucleotide sequence ID" value="NZ_CBCSFM010000015.1"/>
</dbReference>
<dbReference type="GO" id="GO:0003677">
    <property type="term" value="F:DNA binding"/>
    <property type="evidence" value="ECO:0007669"/>
    <property type="project" value="InterPro"/>
</dbReference>
<dbReference type="PROSITE" id="PS50943">
    <property type="entry name" value="HTH_CROC1"/>
    <property type="match status" value="1"/>
</dbReference>
<protein>
    <submittedName>
        <fullName evidence="2">Helix-turn-helix</fullName>
    </submittedName>
</protein>
<dbReference type="EMBL" id="FODN01000013">
    <property type="protein sequence ID" value="SEO68455.1"/>
    <property type="molecule type" value="Genomic_DNA"/>
</dbReference>
<evidence type="ECO:0000313" key="3">
    <source>
        <dbReference type="Proteomes" id="UP000198657"/>
    </source>
</evidence>
<dbReference type="OrthoDB" id="1258472at2"/>
<dbReference type="STRING" id="604089.SAMN04487942_0128"/>
<sequence>MIKNITFDTTQFDFDLINHVKKLRGDKKWSQDELSLKMGVAKSFVSNVESFTQRHKYSTRHIALLAKAFGYKNISDLMKFPTPQYDRIKVTVKQTMNESGTKALSSEVVKIEHLK</sequence>
<evidence type="ECO:0000259" key="1">
    <source>
        <dbReference type="PROSITE" id="PS50943"/>
    </source>
</evidence>
<dbReference type="SUPFAM" id="SSF47413">
    <property type="entry name" value="lambda repressor-like DNA-binding domains"/>
    <property type="match status" value="1"/>
</dbReference>
<accession>A0A1H8RQ08</accession>
<dbReference type="CDD" id="cd00093">
    <property type="entry name" value="HTH_XRE"/>
    <property type="match status" value="1"/>
</dbReference>
<proteinExistence type="predicted"/>
<name>A0A1H8RQ08_9FLAO</name>
<dbReference type="Proteomes" id="UP000198657">
    <property type="component" value="Unassembled WGS sequence"/>
</dbReference>
<dbReference type="Pfam" id="PF01381">
    <property type="entry name" value="HTH_3"/>
    <property type="match status" value="1"/>
</dbReference>
<dbReference type="AlphaFoldDB" id="A0A1H8RQ08"/>
<organism evidence="2 3">
    <name type="scientific">Flavobacterium sinopsychrotolerans</name>
    <dbReference type="NCBI Taxonomy" id="604089"/>
    <lineage>
        <taxon>Bacteria</taxon>
        <taxon>Pseudomonadati</taxon>
        <taxon>Bacteroidota</taxon>
        <taxon>Flavobacteriia</taxon>
        <taxon>Flavobacteriales</taxon>
        <taxon>Flavobacteriaceae</taxon>
        <taxon>Flavobacterium</taxon>
    </lineage>
</organism>
<keyword evidence="3" id="KW-1185">Reference proteome</keyword>
<dbReference type="Gene3D" id="1.10.260.40">
    <property type="entry name" value="lambda repressor-like DNA-binding domains"/>
    <property type="match status" value="1"/>
</dbReference>
<evidence type="ECO:0000313" key="2">
    <source>
        <dbReference type="EMBL" id="SEO68455.1"/>
    </source>
</evidence>
<feature type="domain" description="HTH cro/C1-type" evidence="1">
    <location>
        <begin position="20"/>
        <end position="77"/>
    </location>
</feature>